<dbReference type="Gene3D" id="1.20.1070.10">
    <property type="entry name" value="Rhodopsin 7-helix transmembrane proteins"/>
    <property type="match status" value="1"/>
</dbReference>
<dbReference type="InterPro" id="IPR052954">
    <property type="entry name" value="GPCR-Ligand_Int"/>
</dbReference>
<feature type="domain" description="G-protein coupled receptors family 1 profile" evidence="7">
    <location>
        <begin position="110"/>
        <end position="321"/>
    </location>
</feature>
<evidence type="ECO:0000313" key="10">
    <source>
        <dbReference type="Proteomes" id="UP000015101"/>
    </source>
</evidence>
<evidence type="ECO:0000256" key="1">
    <source>
        <dbReference type="ARBA" id="ARBA00004370"/>
    </source>
</evidence>
<dbReference type="GO" id="GO:0004930">
    <property type="term" value="F:G protein-coupled receptor activity"/>
    <property type="evidence" value="ECO:0007669"/>
    <property type="project" value="InterPro"/>
</dbReference>
<evidence type="ECO:0000259" key="7">
    <source>
        <dbReference type="PROSITE" id="PS50262"/>
    </source>
</evidence>
<evidence type="ECO:0000256" key="6">
    <source>
        <dbReference type="SAM" id="Phobius"/>
    </source>
</evidence>
<dbReference type="RefSeq" id="XP_009010704.1">
    <property type="nucleotide sequence ID" value="XM_009012456.1"/>
</dbReference>
<evidence type="ECO:0000256" key="4">
    <source>
        <dbReference type="ARBA" id="ARBA00023136"/>
    </source>
</evidence>
<reference evidence="8 10" key="2">
    <citation type="journal article" date="2013" name="Nature">
        <title>Insights into bilaterian evolution from three spiralian genomes.</title>
        <authorList>
            <person name="Simakov O."/>
            <person name="Marletaz F."/>
            <person name="Cho S.J."/>
            <person name="Edsinger-Gonzales E."/>
            <person name="Havlak P."/>
            <person name="Hellsten U."/>
            <person name="Kuo D.H."/>
            <person name="Larsson T."/>
            <person name="Lv J."/>
            <person name="Arendt D."/>
            <person name="Savage R."/>
            <person name="Osoegawa K."/>
            <person name="de Jong P."/>
            <person name="Grimwood J."/>
            <person name="Chapman J.A."/>
            <person name="Shapiro H."/>
            <person name="Aerts A."/>
            <person name="Otillar R.P."/>
            <person name="Terry A.Y."/>
            <person name="Boore J.L."/>
            <person name="Grigoriev I.V."/>
            <person name="Lindberg D.R."/>
            <person name="Seaver E.C."/>
            <person name="Weisblat D.A."/>
            <person name="Putnam N.H."/>
            <person name="Rokhsar D.S."/>
        </authorList>
    </citation>
    <scope>NUCLEOTIDE SEQUENCE</scope>
</reference>
<dbReference type="PRINTS" id="PR00237">
    <property type="entry name" value="GPCRRHODOPSN"/>
</dbReference>
<keyword evidence="4 6" id="KW-0472">Membrane</keyword>
<feature type="transmembrane region" description="Helical" evidence="6">
    <location>
        <begin position="206"/>
        <end position="227"/>
    </location>
</feature>
<organism evidence="9 10">
    <name type="scientific">Helobdella robusta</name>
    <name type="common">Californian leech</name>
    <dbReference type="NCBI Taxonomy" id="6412"/>
    <lineage>
        <taxon>Eukaryota</taxon>
        <taxon>Metazoa</taxon>
        <taxon>Spiralia</taxon>
        <taxon>Lophotrochozoa</taxon>
        <taxon>Annelida</taxon>
        <taxon>Clitellata</taxon>
        <taxon>Hirudinea</taxon>
        <taxon>Rhynchobdellida</taxon>
        <taxon>Glossiphoniidae</taxon>
        <taxon>Helobdella</taxon>
    </lineage>
</organism>
<keyword evidence="3 6" id="KW-1133">Transmembrane helix</keyword>
<dbReference type="eggNOG" id="KOG3656">
    <property type="taxonomic scope" value="Eukaryota"/>
</dbReference>
<reference evidence="9" key="3">
    <citation type="submission" date="2015-06" db="UniProtKB">
        <authorList>
            <consortium name="EnsemblMetazoa"/>
        </authorList>
    </citation>
    <scope>IDENTIFICATION</scope>
</reference>
<comment type="subcellular location">
    <subcellularLocation>
        <location evidence="1">Membrane</location>
    </subcellularLocation>
</comment>
<dbReference type="Pfam" id="PF00001">
    <property type="entry name" value="7tm_1"/>
    <property type="match status" value="1"/>
</dbReference>
<dbReference type="SUPFAM" id="SSF81321">
    <property type="entry name" value="Family A G protein-coupled receptor-like"/>
    <property type="match status" value="1"/>
</dbReference>
<dbReference type="EMBL" id="KB095847">
    <property type="protein sequence ID" value="ESO11181.1"/>
    <property type="molecule type" value="Genomic_DNA"/>
</dbReference>
<feature type="transmembrane region" description="Helical" evidence="6">
    <location>
        <begin position="129"/>
        <end position="149"/>
    </location>
</feature>
<dbReference type="EnsemblMetazoa" id="HelroT183421">
    <property type="protein sequence ID" value="HelroP183421"/>
    <property type="gene ID" value="HelroG183421"/>
</dbReference>
<dbReference type="PANTHER" id="PTHR46641:SF25">
    <property type="entry name" value="CNMAMIDE RECEPTOR-RELATED"/>
    <property type="match status" value="1"/>
</dbReference>
<dbReference type="InterPro" id="IPR017452">
    <property type="entry name" value="GPCR_Rhodpsn_7TM"/>
</dbReference>
<dbReference type="Proteomes" id="UP000015101">
    <property type="component" value="Unassembled WGS sequence"/>
</dbReference>
<dbReference type="EMBL" id="AMQM01008755">
    <property type="status" value="NOT_ANNOTATED_CDS"/>
    <property type="molecule type" value="Genomic_DNA"/>
</dbReference>
<feature type="compositionally biased region" description="Polar residues" evidence="5">
    <location>
        <begin position="405"/>
        <end position="416"/>
    </location>
</feature>
<feature type="transmembrane region" description="Helical" evidence="6">
    <location>
        <begin position="175"/>
        <end position="194"/>
    </location>
</feature>
<dbReference type="InParanoid" id="T1FJM2"/>
<dbReference type="CTD" id="20209021"/>
<feature type="compositionally biased region" description="Low complexity" evidence="5">
    <location>
        <begin position="417"/>
        <end position="427"/>
    </location>
</feature>
<protein>
    <recommendedName>
        <fullName evidence="7">G-protein coupled receptors family 1 profile domain-containing protein</fullName>
    </recommendedName>
</protein>
<feature type="transmembrane region" description="Helical" evidence="6">
    <location>
        <begin position="299"/>
        <end position="323"/>
    </location>
</feature>
<dbReference type="PANTHER" id="PTHR46641">
    <property type="entry name" value="FMRFAMIDE RECEPTOR-RELATED"/>
    <property type="match status" value="1"/>
</dbReference>
<dbReference type="GO" id="GO:0016020">
    <property type="term" value="C:membrane"/>
    <property type="evidence" value="ECO:0007669"/>
    <property type="project" value="UniProtKB-SubCell"/>
</dbReference>
<sequence length="576" mass="66194">MNSTPVFPPIMVERINEVVQEVFREHGLVSLLTNIFFTDSCDNHENPDFDALIYQYITDTYDIPLEEKPLFMATFSRNILKNTLSVYRIIYKFDVWMILFTILLIVGLLGNSLSLLVLVRKEMQKNSMYLYLSVLSVADTLVLVHFYLLNVRRLQNYFSSVACKFTYVFLNTVKYLAVWLIVAVTVERLIAVCYPLKAASICRRKIAVQVTGVLLVIFFAVNIHYFWSGQLEMLFVLYCKVLTLSKRSKQLVRNALIYEVTPFGTRLCPLQMISYCACNNTLSLGYWNFKTKYNPWLDAFFYSFLPFVIIIILNTLIVQRLILAEKERRLVLNQPQSSVSNPGNCNKHGWRKIFAIGRKLPNSDKSSTVGETSFSFISSKENLKHDEHPTNNSNSQTQNTEQRLKIQTNINSKPQQSATTAKGSATTKDSDRLKYPKPSNAIKPFHKFLPLLCYRSKISERIDQNASAMEIMFNVCRKPSGLLFIFSSFHNPNGQKIRFVTEYEYKYKDNPSREIELADDTDVGSATFYVVPLECVEEWMQAACHRIVKQDKKDFQNSCTKSLPSISSSPIDLCTG</sequence>
<keyword evidence="10" id="KW-1185">Reference proteome</keyword>
<keyword evidence="2 6" id="KW-0812">Transmembrane</keyword>
<accession>T1FJM2</accession>
<evidence type="ECO:0000256" key="5">
    <source>
        <dbReference type="SAM" id="MobiDB-lite"/>
    </source>
</evidence>
<evidence type="ECO:0000313" key="8">
    <source>
        <dbReference type="EMBL" id="ESO11181.1"/>
    </source>
</evidence>
<evidence type="ECO:0000256" key="3">
    <source>
        <dbReference type="ARBA" id="ARBA00022989"/>
    </source>
</evidence>
<feature type="region of interest" description="Disordered" evidence="5">
    <location>
        <begin position="381"/>
        <end position="438"/>
    </location>
</feature>
<dbReference type="HOGENOM" id="CLU_473509_0_0_1"/>
<name>T1FJM2_HELRO</name>
<feature type="transmembrane region" description="Helical" evidence="6">
    <location>
        <begin position="95"/>
        <end position="117"/>
    </location>
</feature>
<evidence type="ECO:0000313" key="9">
    <source>
        <dbReference type="EnsemblMetazoa" id="HelroP183421"/>
    </source>
</evidence>
<proteinExistence type="predicted"/>
<gene>
    <name evidence="9" type="primary">20209021</name>
    <name evidence="8" type="ORF">HELRODRAFT_183421</name>
</gene>
<dbReference type="AlphaFoldDB" id="T1FJM2"/>
<dbReference type="GeneID" id="20209021"/>
<reference evidence="10" key="1">
    <citation type="submission" date="2012-12" db="EMBL/GenBank/DDBJ databases">
        <authorList>
            <person name="Hellsten U."/>
            <person name="Grimwood J."/>
            <person name="Chapman J.A."/>
            <person name="Shapiro H."/>
            <person name="Aerts A."/>
            <person name="Otillar R.P."/>
            <person name="Terry A.Y."/>
            <person name="Boore J.L."/>
            <person name="Simakov O."/>
            <person name="Marletaz F."/>
            <person name="Cho S.-J."/>
            <person name="Edsinger-Gonzales E."/>
            <person name="Havlak P."/>
            <person name="Kuo D.-H."/>
            <person name="Larsson T."/>
            <person name="Lv J."/>
            <person name="Arendt D."/>
            <person name="Savage R."/>
            <person name="Osoegawa K."/>
            <person name="de Jong P."/>
            <person name="Lindberg D.R."/>
            <person name="Seaver E.C."/>
            <person name="Weisblat D.A."/>
            <person name="Putnam N.H."/>
            <person name="Grigoriev I.V."/>
            <person name="Rokhsar D.S."/>
        </authorList>
    </citation>
    <scope>NUCLEOTIDE SEQUENCE</scope>
</reference>
<dbReference type="InterPro" id="IPR000276">
    <property type="entry name" value="GPCR_Rhodpsn"/>
</dbReference>
<dbReference type="KEGG" id="hro:HELRODRAFT_183421"/>
<evidence type="ECO:0000256" key="2">
    <source>
        <dbReference type="ARBA" id="ARBA00022692"/>
    </source>
</evidence>
<dbReference type="PROSITE" id="PS50262">
    <property type="entry name" value="G_PROTEIN_RECEP_F1_2"/>
    <property type="match status" value="1"/>
</dbReference>
<feature type="compositionally biased region" description="Low complexity" evidence="5">
    <location>
        <begin position="390"/>
        <end position="400"/>
    </location>
</feature>
<dbReference type="OrthoDB" id="9990906at2759"/>